<dbReference type="AlphaFoldDB" id="A0A381QPS8"/>
<dbReference type="InterPro" id="IPR058582">
    <property type="entry name" value="KH_NusA_2nd"/>
</dbReference>
<dbReference type="InterPro" id="IPR010995">
    <property type="entry name" value="DNA_repair_Rad51/TF_NusA_a-hlx"/>
</dbReference>
<protein>
    <recommendedName>
        <fullName evidence="8">S1 motif domain-containing protein</fullName>
    </recommendedName>
</protein>
<dbReference type="CDD" id="cd04455">
    <property type="entry name" value="S1_NusA"/>
    <property type="match status" value="1"/>
</dbReference>
<dbReference type="InterPro" id="IPR004087">
    <property type="entry name" value="KH_dom"/>
</dbReference>
<keyword evidence="4" id="KW-0694">RNA-binding</keyword>
<proteinExistence type="inferred from homology"/>
<keyword evidence="5" id="KW-0805">Transcription regulation</keyword>
<dbReference type="GO" id="GO:0005829">
    <property type="term" value="C:cytosol"/>
    <property type="evidence" value="ECO:0007669"/>
    <property type="project" value="TreeGrafter"/>
</dbReference>
<reference evidence="9" key="1">
    <citation type="submission" date="2018-05" db="EMBL/GenBank/DDBJ databases">
        <authorList>
            <person name="Lanie J.A."/>
            <person name="Ng W.-L."/>
            <person name="Kazmierczak K.M."/>
            <person name="Andrzejewski T.M."/>
            <person name="Davidsen T.M."/>
            <person name="Wayne K.J."/>
            <person name="Tettelin H."/>
            <person name="Glass J.I."/>
            <person name="Rusch D."/>
            <person name="Podicherti R."/>
            <person name="Tsui H.-C.T."/>
            <person name="Winkler M.E."/>
        </authorList>
    </citation>
    <scope>NUCLEOTIDE SEQUENCE</scope>
</reference>
<feature type="region of interest" description="Disordered" evidence="7">
    <location>
        <begin position="443"/>
        <end position="503"/>
    </location>
</feature>
<dbReference type="InterPro" id="IPR012340">
    <property type="entry name" value="NA-bd_OB-fold"/>
</dbReference>
<gene>
    <name evidence="9" type="ORF">METZ01_LOCUS33818</name>
</gene>
<keyword evidence="3" id="KW-0889">Transcription antitermination</keyword>
<evidence type="ECO:0000313" key="9">
    <source>
        <dbReference type="EMBL" id="SUZ80964.1"/>
    </source>
</evidence>
<organism evidence="9">
    <name type="scientific">marine metagenome</name>
    <dbReference type="NCBI Taxonomy" id="408172"/>
    <lineage>
        <taxon>unclassified sequences</taxon>
        <taxon>metagenomes</taxon>
        <taxon>ecological metagenomes</taxon>
    </lineage>
</organism>
<sequence length="503" mass="54957">MINAGEIIAAFNDVATTKSLSPDEVNDLLKDGIMAGLARIHGLNVQAEVTIDDATGGLGIVVLRRVVEEVEDPSSEISLEEARWDDQDFEVGDVMEIPVDFADFGRNAVMAVKQRIIQLVRENERDRIRDEYADRVGELLSGEVQQIERGKIVVMLNRTPDADAIIPWKDQNPRERFRQRDPIRCVLKKVEETPKGPRLVLSRAAPIFVGALFYLEVPEIHQGIVDIKEIAREVGGRTKIAVYSRDESIDPVGACVGLRGSRVQAVVQELGGERIDIVPWHAEPEVFARRALAPARVSKVMSDQDRQVITAIVDEDQLSLAIGRNGQNVRLASQLIGWQIDLYGSREWLALGADLSLFKRESDDDAFETSDFALAELDLTAETLAALESGGYSTFLQIIDFDRAAFLAIEGFGEEEADQLLALIDELTVVADEQAVEVAGAEIKDAAAPEDAEAAAPEGEEAAAQEDADEGEGETQAEADAQVGEDGEVEEIPAPEDENEAHG</sequence>
<keyword evidence="1" id="KW-0806">Transcription termination</keyword>
<dbReference type="InterPro" id="IPR036555">
    <property type="entry name" value="NusA_N_sf"/>
</dbReference>
<dbReference type="SUPFAM" id="SSF47794">
    <property type="entry name" value="Rad51 N-terminal domain-like"/>
    <property type="match status" value="1"/>
</dbReference>
<evidence type="ECO:0000256" key="7">
    <source>
        <dbReference type="SAM" id="MobiDB-lite"/>
    </source>
</evidence>
<dbReference type="CDD" id="cd02134">
    <property type="entry name" value="KH-II_NusA_rpt1"/>
    <property type="match status" value="1"/>
</dbReference>
<feature type="domain" description="S1 motif" evidence="8">
    <location>
        <begin position="137"/>
        <end position="204"/>
    </location>
</feature>
<dbReference type="FunFam" id="3.30.300.20:FF:000002">
    <property type="entry name" value="Transcription termination/antitermination protein NusA"/>
    <property type="match status" value="1"/>
</dbReference>
<dbReference type="InterPro" id="IPR010213">
    <property type="entry name" value="TF_NusA"/>
</dbReference>
<dbReference type="PROSITE" id="PS50126">
    <property type="entry name" value="S1"/>
    <property type="match status" value="1"/>
</dbReference>
<dbReference type="GO" id="GO:0031564">
    <property type="term" value="P:transcription antitermination"/>
    <property type="evidence" value="ECO:0007669"/>
    <property type="project" value="UniProtKB-KW"/>
</dbReference>
<dbReference type="InterPro" id="IPR030842">
    <property type="entry name" value="TF_NusA_bacterial"/>
</dbReference>
<dbReference type="Pfam" id="PF26594">
    <property type="entry name" value="KH_NusA_2nd"/>
    <property type="match status" value="1"/>
</dbReference>
<dbReference type="SUPFAM" id="SSF69705">
    <property type="entry name" value="Transcription factor NusA, N-terminal domain"/>
    <property type="match status" value="1"/>
</dbReference>
<dbReference type="InterPro" id="IPR003029">
    <property type="entry name" value="S1_domain"/>
</dbReference>
<dbReference type="Pfam" id="PF13184">
    <property type="entry name" value="KH_NusA_1st"/>
    <property type="match status" value="1"/>
</dbReference>
<name>A0A381QPS8_9ZZZZ</name>
<dbReference type="InterPro" id="IPR009019">
    <property type="entry name" value="KH_sf_prok-type"/>
</dbReference>
<dbReference type="FunFam" id="3.30.300.20:FF:000005">
    <property type="entry name" value="Transcription termination/antitermination protein NusA"/>
    <property type="match status" value="1"/>
</dbReference>
<dbReference type="EMBL" id="UINC01001449">
    <property type="protein sequence ID" value="SUZ80964.1"/>
    <property type="molecule type" value="Genomic_DNA"/>
</dbReference>
<dbReference type="InterPro" id="IPR025249">
    <property type="entry name" value="TF_NusA_KH_1st"/>
</dbReference>
<dbReference type="GO" id="GO:0006353">
    <property type="term" value="P:DNA-templated transcription termination"/>
    <property type="evidence" value="ECO:0007669"/>
    <property type="project" value="UniProtKB-KW"/>
</dbReference>
<evidence type="ECO:0000256" key="1">
    <source>
        <dbReference type="ARBA" id="ARBA00022472"/>
    </source>
</evidence>
<dbReference type="SUPFAM" id="SSF50249">
    <property type="entry name" value="Nucleic acid-binding proteins"/>
    <property type="match status" value="1"/>
</dbReference>
<dbReference type="SMART" id="SM00322">
    <property type="entry name" value="KH"/>
    <property type="match status" value="2"/>
</dbReference>
<evidence type="ECO:0000259" key="8">
    <source>
        <dbReference type="PROSITE" id="PS50126"/>
    </source>
</evidence>
<dbReference type="PANTHER" id="PTHR22648:SF0">
    <property type="entry name" value="TRANSCRIPTION TERMINATION_ANTITERMINATION PROTEIN NUSA"/>
    <property type="match status" value="1"/>
</dbReference>
<dbReference type="InterPro" id="IPR013735">
    <property type="entry name" value="TF_NusA_N"/>
</dbReference>
<dbReference type="HAMAP" id="MF_00945_B">
    <property type="entry name" value="NusA_B"/>
    <property type="match status" value="1"/>
</dbReference>
<dbReference type="NCBIfam" id="TIGR01953">
    <property type="entry name" value="NusA"/>
    <property type="match status" value="1"/>
</dbReference>
<dbReference type="Gene3D" id="3.30.300.20">
    <property type="match status" value="2"/>
</dbReference>
<dbReference type="InterPro" id="IPR015946">
    <property type="entry name" value="KH_dom-like_a/b"/>
</dbReference>
<dbReference type="CDD" id="cd22529">
    <property type="entry name" value="KH-II_NusA_rpt2"/>
    <property type="match status" value="1"/>
</dbReference>
<dbReference type="GO" id="GO:0000166">
    <property type="term" value="F:nucleotide binding"/>
    <property type="evidence" value="ECO:0007669"/>
    <property type="project" value="InterPro"/>
</dbReference>
<dbReference type="Gene3D" id="2.40.50.140">
    <property type="entry name" value="Nucleic acid-binding proteins"/>
    <property type="match status" value="1"/>
</dbReference>
<dbReference type="GO" id="GO:0003723">
    <property type="term" value="F:RNA binding"/>
    <property type="evidence" value="ECO:0007669"/>
    <property type="project" value="UniProtKB-KW"/>
</dbReference>
<keyword evidence="2" id="KW-0963">Cytoplasm</keyword>
<evidence type="ECO:0000256" key="4">
    <source>
        <dbReference type="ARBA" id="ARBA00022884"/>
    </source>
</evidence>
<evidence type="ECO:0000256" key="2">
    <source>
        <dbReference type="ARBA" id="ARBA00022490"/>
    </source>
</evidence>
<keyword evidence="6" id="KW-0804">Transcription</keyword>
<evidence type="ECO:0000256" key="6">
    <source>
        <dbReference type="ARBA" id="ARBA00023163"/>
    </source>
</evidence>
<evidence type="ECO:0000256" key="3">
    <source>
        <dbReference type="ARBA" id="ARBA00022814"/>
    </source>
</evidence>
<evidence type="ECO:0000256" key="5">
    <source>
        <dbReference type="ARBA" id="ARBA00023015"/>
    </source>
</evidence>
<dbReference type="Gene3D" id="3.30.1480.10">
    <property type="entry name" value="NusA, N-terminal domain"/>
    <property type="match status" value="1"/>
</dbReference>
<feature type="compositionally biased region" description="Acidic residues" evidence="7">
    <location>
        <begin position="448"/>
        <end position="503"/>
    </location>
</feature>
<dbReference type="SUPFAM" id="SSF54814">
    <property type="entry name" value="Prokaryotic type KH domain (KH-domain type II)"/>
    <property type="match status" value="2"/>
</dbReference>
<dbReference type="PANTHER" id="PTHR22648">
    <property type="entry name" value="TRANSCRIPTION TERMINATION FACTOR NUSA"/>
    <property type="match status" value="1"/>
</dbReference>
<dbReference type="GO" id="GO:0003700">
    <property type="term" value="F:DNA-binding transcription factor activity"/>
    <property type="evidence" value="ECO:0007669"/>
    <property type="project" value="InterPro"/>
</dbReference>
<dbReference type="Pfam" id="PF08529">
    <property type="entry name" value="NusA_N"/>
    <property type="match status" value="1"/>
</dbReference>
<accession>A0A381QPS8</accession>